<proteinExistence type="predicted"/>
<name>A0AAD4D2V8_9FUNG</name>
<sequence length="69" mass="7598">MDAAQHQEHNVVTPQTDIPLLKVLGVMGICLALISSVLYLSVQWIIRVGKAEHAAKLLAHQQNAKKKDD</sequence>
<keyword evidence="1" id="KW-1133">Transmembrane helix</keyword>
<dbReference type="EMBL" id="JAAAIL010002155">
    <property type="protein sequence ID" value="KAG0259847.1"/>
    <property type="molecule type" value="Genomic_DNA"/>
</dbReference>
<organism evidence="2 3">
    <name type="scientific">Linnemannia exigua</name>
    <dbReference type="NCBI Taxonomy" id="604196"/>
    <lineage>
        <taxon>Eukaryota</taxon>
        <taxon>Fungi</taxon>
        <taxon>Fungi incertae sedis</taxon>
        <taxon>Mucoromycota</taxon>
        <taxon>Mortierellomycotina</taxon>
        <taxon>Mortierellomycetes</taxon>
        <taxon>Mortierellales</taxon>
        <taxon>Mortierellaceae</taxon>
        <taxon>Linnemannia</taxon>
    </lineage>
</organism>
<reference evidence="2" key="1">
    <citation type="journal article" date="2020" name="Fungal Divers.">
        <title>Resolving the Mortierellaceae phylogeny through synthesis of multi-gene phylogenetics and phylogenomics.</title>
        <authorList>
            <person name="Vandepol N."/>
            <person name="Liber J."/>
            <person name="Desiro A."/>
            <person name="Na H."/>
            <person name="Kennedy M."/>
            <person name="Barry K."/>
            <person name="Grigoriev I.V."/>
            <person name="Miller A.N."/>
            <person name="O'Donnell K."/>
            <person name="Stajich J.E."/>
            <person name="Bonito G."/>
        </authorList>
    </citation>
    <scope>NUCLEOTIDE SEQUENCE</scope>
    <source>
        <strain evidence="2">NRRL 28262</strain>
    </source>
</reference>
<dbReference type="AlphaFoldDB" id="A0AAD4D2V8"/>
<gene>
    <name evidence="2" type="ORF">BGZ95_004563</name>
</gene>
<keyword evidence="1" id="KW-0472">Membrane</keyword>
<evidence type="ECO:0000313" key="2">
    <source>
        <dbReference type="EMBL" id="KAG0259847.1"/>
    </source>
</evidence>
<evidence type="ECO:0000313" key="3">
    <source>
        <dbReference type="Proteomes" id="UP001194580"/>
    </source>
</evidence>
<comment type="caution">
    <text evidence="2">The sequence shown here is derived from an EMBL/GenBank/DDBJ whole genome shotgun (WGS) entry which is preliminary data.</text>
</comment>
<keyword evidence="3" id="KW-1185">Reference proteome</keyword>
<keyword evidence="1" id="KW-0812">Transmembrane</keyword>
<feature type="transmembrane region" description="Helical" evidence="1">
    <location>
        <begin position="20"/>
        <end position="40"/>
    </location>
</feature>
<protein>
    <submittedName>
        <fullName evidence="2">Uncharacterized protein</fullName>
    </submittedName>
</protein>
<evidence type="ECO:0000256" key="1">
    <source>
        <dbReference type="SAM" id="Phobius"/>
    </source>
</evidence>
<accession>A0AAD4D2V8</accession>
<dbReference type="Proteomes" id="UP001194580">
    <property type="component" value="Unassembled WGS sequence"/>
</dbReference>